<organism evidence="4 5">
    <name type="scientific">Thermosipho atlanticus DSM 15807</name>
    <dbReference type="NCBI Taxonomy" id="1123380"/>
    <lineage>
        <taxon>Bacteria</taxon>
        <taxon>Thermotogati</taxon>
        <taxon>Thermotogota</taxon>
        <taxon>Thermotogae</taxon>
        <taxon>Thermotogales</taxon>
        <taxon>Fervidobacteriaceae</taxon>
        <taxon>Thermosipho</taxon>
    </lineage>
</organism>
<name>A0A1M5SFK1_9BACT</name>
<dbReference type="AlphaFoldDB" id="A0A1M5SFK1"/>
<keyword evidence="5" id="KW-1185">Reference proteome</keyword>
<dbReference type="InterPro" id="IPR050097">
    <property type="entry name" value="Ferredoxin-NADP_redctase_2"/>
</dbReference>
<dbReference type="STRING" id="1123380.SAMN02745199_0843"/>
<evidence type="ECO:0000259" key="3">
    <source>
        <dbReference type="Pfam" id="PF07992"/>
    </source>
</evidence>
<dbReference type="SUPFAM" id="SSF51905">
    <property type="entry name" value="FAD/NAD(P)-binding domain"/>
    <property type="match status" value="1"/>
</dbReference>
<dbReference type="OrthoDB" id="9786503at2"/>
<accession>A0A1M5SFK1</accession>
<dbReference type="Pfam" id="PF07992">
    <property type="entry name" value="Pyr_redox_2"/>
    <property type="match status" value="1"/>
</dbReference>
<proteinExistence type="predicted"/>
<dbReference type="PRINTS" id="PR00469">
    <property type="entry name" value="PNDRDTASEII"/>
</dbReference>
<keyword evidence="2" id="KW-0560">Oxidoreductase</keyword>
<dbReference type="EMBL" id="FQXN01000003">
    <property type="protein sequence ID" value="SHH37210.1"/>
    <property type="molecule type" value="Genomic_DNA"/>
</dbReference>
<dbReference type="InterPro" id="IPR023753">
    <property type="entry name" value="FAD/NAD-binding_dom"/>
</dbReference>
<dbReference type="GO" id="GO:0016491">
    <property type="term" value="F:oxidoreductase activity"/>
    <property type="evidence" value="ECO:0007669"/>
    <property type="project" value="UniProtKB-KW"/>
</dbReference>
<keyword evidence="1" id="KW-0285">Flavoprotein</keyword>
<dbReference type="Proteomes" id="UP000242592">
    <property type="component" value="Unassembled WGS sequence"/>
</dbReference>
<dbReference type="PANTHER" id="PTHR48105">
    <property type="entry name" value="THIOREDOXIN REDUCTASE 1-RELATED-RELATED"/>
    <property type="match status" value="1"/>
</dbReference>
<evidence type="ECO:0000256" key="1">
    <source>
        <dbReference type="ARBA" id="ARBA00022630"/>
    </source>
</evidence>
<evidence type="ECO:0000256" key="2">
    <source>
        <dbReference type="ARBA" id="ARBA00023002"/>
    </source>
</evidence>
<sequence>MRVGVVGGGPGGIATAVFLKRYGIDVIIFEKKELGGLLNNAWRVENIPLIKPSSGSEIVSLMKRYVKLYEIDVIYDEVIEIRSNFVKTKDKIYHFEYIVVAIGTEPKRIEAFETERTYYELRDLPQNVKKLAIYGAGDVAFDEAISSKLKGIDVHIFNRSNKIRALKRLINIANALKIPYHPSEPILSVDYTNANIVIKTSKGEYKFDALLIAIGRKINLEILKTEKVFLVGDVAHPHYRQASIAVGDGIRAAMEIIQGRY</sequence>
<protein>
    <submittedName>
        <fullName evidence="4">Thioredoxin reductase</fullName>
    </submittedName>
</protein>
<feature type="domain" description="FAD/NAD(P)-binding" evidence="3">
    <location>
        <begin position="2"/>
        <end position="228"/>
    </location>
</feature>
<gene>
    <name evidence="4" type="ORF">SAMN02745199_0843</name>
</gene>
<dbReference type="Gene3D" id="3.50.50.60">
    <property type="entry name" value="FAD/NAD(P)-binding domain"/>
    <property type="match status" value="3"/>
</dbReference>
<dbReference type="InterPro" id="IPR036188">
    <property type="entry name" value="FAD/NAD-bd_sf"/>
</dbReference>
<evidence type="ECO:0000313" key="4">
    <source>
        <dbReference type="EMBL" id="SHH37210.1"/>
    </source>
</evidence>
<dbReference type="PRINTS" id="PR00368">
    <property type="entry name" value="FADPNR"/>
</dbReference>
<reference evidence="5" key="1">
    <citation type="submission" date="2016-11" db="EMBL/GenBank/DDBJ databases">
        <authorList>
            <person name="Varghese N."/>
            <person name="Submissions S."/>
        </authorList>
    </citation>
    <scope>NUCLEOTIDE SEQUENCE [LARGE SCALE GENOMIC DNA]</scope>
    <source>
        <strain evidence="5">DSM 15807</strain>
    </source>
</reference>
<dbReference type="RefSeq" id="WP_073072579.1">
    <property type="nucleotide sequence ID" value="NZ_FQXN01000003.1"/>
</dbReference>
<evidence type="ECO:0000313" key="5">
    <source>
        <dbReference type="Proteomes" id="UP000242592"/>
    </source>
</evidence>